<dbReference type="Proteomes" id="UP000663090">
    <property type="component" value="Chromosome"/>
</dbReference>
<evidence type="ECO:0000259" key="1">
    <source>
        <dbReference type="Pfam" id="PF14300"/>
    </source>
</evidence>
<feature type="domain" description="DNA mimic protein DMP19 C-terminal" evidence="1">
    <location>
        <begin position="5"/>
        <end position="104"/>
    </location>
</feature>
<dbReference type="Pfam" id="PF14300">
    <property type="entry name" value="DMP19"/>
    <property type="match status" value="1"/>
</dbReference>
<proteinExistence type="predicted"/>
<dbReference type="Gene3D" id="1.20.1420.60">
    <property type="match status" value="1"/>
</dbReference>
<organism evidence="2 3">
    <name type="scientific">Myxococcus landrumensis</name>
    <dbReference type="NCBI Taxonomy" id="2813577"/>
    <lineage>
        <taxon>Bacteria</taxon>
        <taxon>Pseudomonadati</taxon>
        <taxon>Myxococcota</taxon>
        <taxon>Myxococcia</taxon>
        <taxon>Myxococcales</taxon>
        <taxon>Cystobacterineae</taxon>
        <taxon>Myxococcaceae</taxon>
        <taxon>Myxococcus</taxon>
    </lineage>
</organism>
<sequence>MPTFFIRDVDNGGLDQALYNFTPAAVDFVLKALDEIGADEHAATVRSGMQALFGATPPATQKERRQILDTRPRAWLDKHIDPLSDRLMGEERLHDCFLRYVEAHPSEFFVD</sequence>
<protein>
    <submittedName>
        <fullName evidence="2">DUF4375 domain-containing protein</fullName>
    </submittedName>
</protein>
<evidence type="ECO:0000313" key="3">
    <source>
        <dbReference type="Proteomes" id="UP000663090"/>
    </source>
</evidence>
<evidence type="ECO:0000313" key="2">
    <source>
        <dbReference type="EMBL" id="QSQ17471.1"/>
    </source>
</evidence>
<reference evidence="2 3" key="1">
    <citation type="submission" date="2021-02" db="EMBL/GenBank/DDBJ databases">
        <title>De Novo genome assembly of isolated myxobacteria.</title>
        <authorList>
            <person name="Stevens D.C."/>
        </authorList>
    </citation>
    <scope>NUCLEOTIDE SEQUENCE [LARGE SCALE GENOMIC DNA]</scope>
    <source>
        <strain evidence="2 3">SCHIC003</strain>
    </source>
</reference>
<dbReference type="InterPro" id="IPR025402">
    <property type="entry name" value="DMP19_C"/>
</dbReference>
<accession>A0ABX7NF61</accession>
<dbReference type="EMBL" id="CP071091">
    <property type="protein sequence ID" value="QSQ17471.1"/>
    <property type="molecule type" value="Genomic_DNA"/>
</dbReference>
<gene>
    <name evidence="2" type="ORF">JY572_16120</name>
</gene>
<name>A0ABX7NF61_9BACT</name>
<keyword evidence="3" id="KW-1185">Reference proteome</keyword>
<dbReference type="RefSeq" id="WP_206719090.1">
    <property type="nucleotide sequence ID" value="NZ_CP071091.1"/>
</dbReference>